<accession>A0A933GN39</accession>
<dbReference type="InterPro" id="IPR007461">
    <property type="entry name" value="Ysc84_actin-binding"/>
</dbReference>
<dbReference type="GO" id="GO:0035091">
    <property type="term" value="F:phosphatidylinositol binding"/>
    <property type="evidence" value="ECO:0007669"/>
    <property type="project" value="TreeGrafter"/>
</dbReference>
<organism evidence="2 3">
    <name type="scientific">Tectimicrobiota bacterium</name>
    <dbReference type="NCBI Taxonomy" id="2528274"/>
    <lineage>
        <taxon>Bacteria</taxon>
        <taxon>Pseudomonadati</taxon>
        <taxon>Nitrospinota/Tectimicrobiota group</taxon>
        <taxon>Candidatus Tectimicrobiota</taxon>
    </lineage>
</organism>
<protein>
    <submittedName>
        <fullName evidence="2">Lipid-binding SYLF domain-containing protein</fullName>
    </submittedName>
</protein>
<evidence type="ECO:0000313" key="3">
    <source>
        <dbReference type="Proteomes" id="UP000772181"/>
    </source>
</evidence>
<reference evidence="2" key="1">
    <citation type="submission" date="2020-07" db="EMBL/GenBank/DDBJ databases">
        <title>Huge and variable diversity of episymbiotic CPR bacteria and DPANN archaea in groundwater ecosystems.</title>
        <authorList>
            <person name="He C.Y."/>
            <person name="Keren R."/>
            <person name="Whittaker M."/>
            <person name="Farag I.F."/>
            <person name="Doudna J."/>
            <person name="Cate J.H.D."/>
            <person name="Banfield J.F."/>
        </authorList>
    </citation>
    <scope>NUCLEOTIDE SEQUENCE</scope>
    <source>
        <strain evidence="2">NC_groundwater_1482_Ag_S-0.65um_47_24</strain>
    </source>
</reference>
<sequence>MIPKREKGSNIRVALLLALLVAGLLFVSYTSAMAETKQEVQRLVDRARVSFNDFMRDPNYSWLHENLSHAKGVLIFPQVLKGGFIFGGSGGTGVLLIRDESTGDWSQPAFYTVGSLSFGLQIGGEAAEVIMTAMTQKAVDSLLASSVKLGGDASVALGPFGLGTKADITADFISFAKSRGIYIGLNLEGSMVDVRESMNKAYYGRKIKPADIIMKNEVSNPGSAELRSTLKRAARHLGSGV</sequence>
<dbReference type="PANTHER" id="PTHR15629:SF2">
    <property type="entry name" value="SH3 DOMAIN-CONTAINING YSC84-LIKE PROTEIN 1"/>
    <property type="match status" value="1"/>
</dbReference>
<dbReference type="AlphaFoldDB" id="A0A933GN39"/>
<evidence type="ECO:0000259" key="1">
    <source>
        <dbReference type="Pfam" id="PF04366"/>
    </source>
</evidence>
<dbReference type="InterPro" id="IPR051702">
    <property type="entry name" value="SH3_domain_YSC84-like"/>
</dbReference>
<name>A0A933GN39_UNCTE</name>
<dbReference type="PANTHER" id="PTHR15629">
    <property type="entry name" value="SH3YL1 PROTEIN"/>
    <property type="match status" value="1"/>
</dbReference>
<dbReference type="Pfam" id="PF04366">
    <property type="entry name" value="Ysc84"/>
    <property type="match status" value="1"/>
</dbReference>
<evidence type="ECO:0000313" key="2">
    <source>
        <dbReference type="EMBL" id="MBI4595580.1"/>
    </source>
</evidence>
<feature type="domain" description="Ysc84 actin-binding" evidence="1">
    <location>
        <begin position="115"/>
        <end position="233"/>
    </location>
</feature>
<gene>
    <name evidence="2" type="ORF">HY730_04285</name>
</gene>
<comment type="caution">
    <text evidence="2">The sequence shown here is derived from an EMBL/GenBank/DDBJ whole genome shotgun (WGS) entry which is preliminary data.</text>
</comment>
<dbReference type="EMBL" id="JACQWF010000195">
    <property type="protein sequence ID" value="MBI4595580.1"/>
    <property type="molecule type" value="Genomic_DNA"/>
</dbReference>
<dbReference type="Proteomes" id="UP000772181">
    <property type="component" value="Unassembled WGS sequence"/>
</dbReference>
<proteinExistence type="predicted"/>
<dbReference type="CDD" id="cd11524">
    <property type="entry name" value="SYLF"/>
    <property type="match status" value="1"/>
</dbReference>